<keyword evidence="2" id="KW-1185">Reference proteome</keyword>
<dbReference type="Pfam" id="PF11185">
    <property type="entry name" value="DUF2971"/>
    <property type="match status" value="1"/>
</dbReference>
<dbReference type="OrthoDB" id="1095921at2"/>
<evidence type="ECO:0000313" key="2">
    <source>
        <dbReference type="Proteomes" id="UP000195781"/>
    </source>
</evidence>
<gene>
    <name evidence="1" type="ORF">B5G02_01835</name>
</gene>
<evidence type="ECO:0000313" key="1">
    <source>
        <dbReference type="EMBL" id="OUN89515.1"/>
    </source>
</evidence>
<organism evidence="1 2">
    <name type="scientific">[Collinsella] massiliensis</name>
    <dbReference type="NCBI Taxonomy" id="1232426"/>
    <lineage>
        <taxon>Bacteria</taxon>
        <taxon>Bacillati</taxon>
        <taxon>Actinomycetota</taxon>
        <taxon>Coriobacteriia</taxon>
        <taxon>Coriobacteriales</taxon>
        <taxon>Coriobacteriaceae</taxon>
        <taxon>Enorma</taxon>
    </lineage>
</organism>
<sequence length="337" mass="37378">MQKGARMGLVYHYSSPQGALGILQNKSFWFTDCEFMNDPAELAYSYELYDRAWVEVCREFGVPETQIEREITRFANPYECRAEISDALGIDIPARYYALSTCSNGDDAAMWANYAIKGGRAGYALALDGESLTQALEQLASEAPGFGFYVEVIYGQVQYIEGKQLENIKSAIKVHLERLAEASDSSDELDRFLCSEIARTDHWGWFGDVAPFIKRPEFAYEQEYRFVLKVTQLESEQKAIVAPNKNTVSEQTGPCGCSDCPVPTASPISPHFREGFAGAITPYFEVGLGDAFADVLRAIRGNSFHNAPFVKEGIARLVKGSGLKDVSVEMSDVLLRG</sequence>
<dbReference type="Proteomes" id="UP000195781">
    <property type="component" value="Unassembled WGS sequence"/>
</dbReference>
<protein>
    <recommendedName>
        <fullName evidence="3">DUF2971 domain-containing protein</fullName>
    </recommendedName>
</protein>
<dbReference type="InterPro" id="IPR021352">
    <property type="entry name" value="DUF2971"/>
</dbReference>
<dbReference type="AlphaFoldDB" id="A0A1Y3XVH6"/>
<reference evidence="2" key="1">
    <citation type="submission" date="2017-04" db="EMBL/GenBank/DDBJ databases">
        <title>Function of individual gut microbiota members based on whole genome sequencing of pure cultures obtained from chicken caecum.</title>
        <authorList>
            <person name="Medvecky M."/>
            <person name="Cejkova D."/>
            <person name="Polansky O."/>
            <person name="Karasova D."/>
            <person name="Kubasova T."/>
            <person name="Cizek A."/>
            <person name="Rychlik I."/>
        </authorList>
    </citation>
    <scope>NUCLEOTIDE SEQUENCE [LARGE SCALE GENOMIC DNA]</scope>
    <source>
        <strain evidence="2">An5</strain>
    </source>
</reference>
<dbReference type="EMBL" id="NFIE01000003">
    <property type="protein sequence ID" value="OUN89515.1"/>
    <property type="molecule type" value="Genomic_DNA"/>
</dbReference>
<evidence type="ECO:0008006" key="3">
    <source>
        <dbReference type="Google" id="ProtNLM"/>
    </source>
</evidence>
<comment type="caution">
    <text evidence="1">The sequence shown here is derived from an EMBL/GenBank/DDBJ whole genome shotgun (WGS) entry which is preliminary data.</text>
</comment>
<proteinExistence type="predicted"/>
<accession>A0A1Y3XVH6</accession>
<name>A0A1Y3XVH6_9ACTN</name>